<evidence type="ECO:0000313" key="1">
    <source>
        <dbReference type="EMBL" id="MCI42851.1"/>
    </source>
</evidence>
<organism evidence="1 2">
    <name type="scientific">Trifolium medium</name>
    <dbReference type="NCBI Taxonomy" id="97028"/>
    <lineage>
        <taxon>Eukaryota</taxon>
        <taxon>Viridiplantae</taxon>
        <taxon>Streptophyta</taxon>
        <taxon>Embryophyta</taxon>
        <taxon>Tracheophyta</taxon>
        <taxon>Spermatophyta</taxon>
        <taxon>Magnoliopsida</taxon>
        <taxon>eudicotyledons</taxon>
        <taxon>Gunneridae</taxon>
        <taxon>Pentapetalae</taxon>
        <taxon>rosids</taxon>
        <taxon>fabids</taxon>
        <taxon>Fabales</taxon>
        <taxon>Fabaceae</taxon>
        <taxon>Papilionoideae</taxon>
        <taxon>50 kb inversion clade</taxon>
        <taxon>NPAAA clade</taxon>
        <taxon>Hologalegina</taxon>
        <taxon>IRL clade</taxon>
        <taxon>Trifolieae</taxon>
        <taxon>Trifolium</taxon>
    </lineage>
</organism>
<accession>A0A392S1U3</accession>
<keyword evidence="2" id="KW-1185">Reference proteome</keyword>
<dbReference type="AlphaFoldDB" id="A0A392S1U3"/>
<feature type="non-terminal residue" evidence="1">
    <location>
        <position position="1"/>
    </location>
</feature>
<dbReference type="Proteomes" id="UP000265520">
    <property type="component" value="Unassembled WGS sequence"/>
</dbReference>
<dbReference type="EMBL" id="LXQA010309929">
    <property type="protein sequence ID" value="MCI42851.1"/>
    <property type="molecule type" value="Genomic_DNA"/>
</dbReference>
<evidence type="ECO:0000313" key="2">
    <source>
        <dbReference type="Proteomes" id="UP000265520"/>
    </source>
</evidence>
<reference evidence="1 2" key="1">
    <citation type="journal article" date="2018" name="Front. Plant Sci.">
        <title>Red Clover (Trifolium pratense) and Zigzag Clover (T. medium) - A Picture of Genomic Similarities and Differences.</title>
        <authorList>
            <person name="Dluhosova J."/>
            <person name="Istvanek J."/>
            <person name="Nedelnik J."/>
            <person name="Repkova J."/>
        </authorList>
    </citation>
    <scope>NUCLEOTIDE SEQUENCE [LARGE SCALE GENOMIC DNA]</scope>
    <source>
        <strain evidence="2">cv. 10/8</strain>
        <tissue evidence="1">Leaf</tissue>
    </source>
</reference>
<comment type="caution">
    <text evidence="1">The sequence shown here is derived from an EMBL/GenBank/DDBJ whole genome shotgun (WGS) entry which is preliminary data.</text>
</comment>
<proteinExistence type="predicted"/>
<protein>
    <submittedName>
        <fullName evidence="1">Uncharacterized protein</fullName>
    </submittedName>
</protein>
<sequence length="89" mass="10244">PKRVWCKQVEQHGGWWEVGIIINLKARWRLLRIAFELDVEKQKIGVVAAAGARHSLSWREAPDLPQDCCLFWWWRAAPVPGRAARASSI</sequence>
<name>A0A392S1U3_9FABA</name>